<proteinExistence type="inferred from homology"/>
<feature type="region of interest" description="Disordered" evidence="2">
    <location>
        <begin position="23"/>
        <end position="42"/>
    </location>
</feature>
<dbReference type="AlphaFoldDB" id="A0A0K3CEH9"/>
<evidence type="ECO:0000259" key="3">
    <source>
        <dbReference type="Pfam" id="PF00857"/>
    </source>
</evidence>
<comment type="similarity">
    <text evidence="1">Belongs to the isochorismatase family.</text>
</comment>
<feature type="domain" description="Isochorismatase-like" evidence="3">
    <location>
        <begin position="68"/>
        <end position="237"/>
    </location>
</feature>
<dbReference type="SUPFAM" id="SSF52499">
    <property type="entry name" value="Isochorismatase-like hydrolases"/>
    <property type="match status" value="1"/>
</dbReference>
<accession>A0A0K3CEH9</accession>
<dbReference type="EMBL" id="CWKI01000002">
    <property type="protein sequence ID" value="CTR05601.1"/>
    <property type="molecule type" value="Genomic_DNA"/>
</dbReference>
<dbReference type="PANTHER" id="PTHR14119">
    <property type="entry name" value="HYDROLASE"/>
    <property type="match status" value="1"/>
</dbReference>
<dbReference type="STRING" id="5286.A0A0K3CEH9"/>
<dbReference type="Proteomes" id="UP000199069">
    <property type="component" value="Unassembled WGS sequence"/>
</dbReference>
<organism evidence="4 5">
    <name type="scientific">Rhodotorula toruloides</name>
    <name type="common">Yeast</name>
    <name type="synonym">Rhodosporidium toruloides</name>
    <dbReference type="NCBI Taxonomy" id="5286"/>
    <lineage>
        <taxon>Eukaryota</taxon>
        <taxon>Fungi</taxon>
        <taxon>Dikarya</taxon>
        <taxon>Basidiomycota</taxon>
        <taxon>Pucciniomycotina</taxon>
        <taxon>Microbotryomycetes</taxon>
        <taxon>Sporidiobolales</taxon>
        <taxon>Sporidiobolaceae</taxon>
        <taxon>Rhodotorula</taxon>
    </lineage>
</organism>
<dbReference type="InterPro" id="IPR050993">
    <property type="entry name" value="Isochorismatase_domain"/>
</dbReference>
<dbReference type="PANTHER" id="PTHR14119:SF3">
    <property type="entry name" value="ISOCHORISMATASE DOMAIN-CONTAINING PROTEIN 2"/>
    <property type="match status" value="1"/>
</dbReference>
<name>A0A0K3CEH9_RHOTO</name>
<keyword evidence="5" id="KW-1185">Reference proteome</keyword>
<dbReference type="Gene3D" id="3.40.50.850">
    <property type="entry name" value="Isochorismatase-like"/>
    <property type="match status" value="1"/>
</dbReference>
<dbReference type="OMA" id="QAGCVIT"/>
<dbReference type="InterPro" id="IPR036380">
    <property type="entry name" value="Isochorismatase-like_sf"/>
</dbReference>
<feature type="compositionally biased region" description="Polar residues" evidence="2">
    <location>
        <begin position="23"/>
        <end position="35"/>
    </location>
</feature>
<dbReference type="Pfam" id="PF00857">
    <property type="entry name" value="Isochorismatase"/>
    <property type="match status" value="1"/>
</dbReference>
<sequence length="279" mass="30530">MRASWDKFGRSATKRGRLTVNNVARTQDRTQQGQPATAAHDARLVPARSLPIADPPPLRLVAFPLKQTAFFVCDIQERFRLVIHAYPAVIATAEKMLKAAKLMDVPVIATEQNPKAAPPRPNPHAPKTALVALGATVPLPLLDLPSHLRPSWVPLAKTKFSMIVPQVEQQLKEWETKSVVLMGIESHVCVLQTALDLLERDIDVHVLADGISSCNGDEVGIAIKRMRDAGAQITTSESILFQIMQDAAHPGFKAMAGLVKEHKEMTKDALEKLIAGRGF</sequence>
<evidence type="ECO:0000313" key="5">
    <source>
        <dbReference type="Proteomes" id="UP000199069"/>
    </source>
</evidence>
<evidence type="ECO:0000256" key="2">
    <source>
        <dbReference type="SAM" id="MobiDB-lite"/>
    </source>
</evidence>
<dbReference type="InterPro" id="IPR000868">
    <property type="entry name" value="Isochorismatase-like_dom"/>
</dbReference>
<evidence type="ECO:0000256" key="1">
    <source>
        <dbReference type="ARBA" id="ARBA00006336"/>
    </source>
</evidence>
<reference evidence="4 5" key="1">
    <citation type="submission" date="2015-07" db="EMBL/GenBank/DDBJ databases">
        <authorList>
            <person name="Cajimat M.N.B."/>
            <person name="Milazzo M.L."/>
            <person name="Fulhorst C.F."/>
        </authorList>
    </citation>
    <scope>NUCLEOTIDE SEQUENCE [LARGE SCALE GENOMIC DNA]</scope>
    <source>
        <strain evidence="4">Single colony</strain>
    </source>
</reference>
<gene>
    <name evidence="4" type="primary">FGENESH: predicted gene_2.631</name>
    <name evidence="4" type="ORF">BN2166_0014620</name>
</gene>
<evidence type="ECO:0000313" key="4">
    <source>
        <dbReference type="EMBL" id="CTR05601.1"/>
    </source>
</evidence>
<protein>
    <submittedName>
        <fullName evidence="4">BY PROTMAP: gi|342321441|gb|EGU13375.1| putative Chloride channel [Rhodotorula glutinis ATCC 204091]</fullName>
    </submittedName>
</protein>